<dbReference type="EMBL" id="CP021558">
    <property type="protein sequence ID" value="AUE02190.1"/>
    <property type="molecule type" value="Genomic_DNA"/>
</dbReference>
<keyword evidence="2" id="KW-0472">Membrane</keyword>
<organism evidence="3 5">
    <name type="scientific">Bifidobacterium breve</name>
    <dbReference type="NCBI Taxonomy" id="1685"/>
    <lineage>
        <taxon>Bacteria</taxon>
        <taxon>Bacillati</taxon>
        <taxon>Actinomycetota</taxon>
        <taxon>Actinomycetes</taxon>
        <taxon>Bifidobacteriales</taxon>
        <taxon>Bifidobacteriaceae</taxon>
        <taxon>Bifidobacterium</taxon>
    </lineage>
</organism>
<keyword evidence="2" id="KW-1133">Transmembrane helix</keyword>
<evidence type="ECO:0000256" key="2">
    <source>
        <dbReference type="SAM" id="Phobius"/>
    </source>
</evidence>
<sequence>MWSVWFGCAPCCETADSYRGETKMIGTCIASGCAAFACWLSMVKPRAASRLPDIGQWANHDEPVVVADAAWTMLVLRMVQVSLRQGASVPRALDVVGRAVGGAYGQCLSRVGESLLRGVSWSDAWCAALAGTDASAGMNHSARLGGTKRRGRSGQRGDTDGGAGDIVLGMIRESLEPAWLQGDSPGVLIDAAVEQLDKDERARIERAAARLSVRLLMPTGLCFLPAFVIVGVLPAIASFLM</sequence>
<evidence type="ECO:0000313" key="6">
    <source>
        <dbReference type="Proteomes" id="UP000494173"/>
    </source>
</evidence>
<keyword evidence="3" id="KW-0449">Lipoprotein</keyword>
<name>A0A2K9BI86_BIFBR</name>
<evidence type="ECO:0000313" key="3">
    <source>
        <dbReference type="EMBL" id="AUE02190.1"/>
    </source>
</evidence>
<evidence type="ECO:0000313" key="5">
    <source>
        <dbReference type="Proteomes" id="UP000232491"/>
    </source>
</evidence>
<keyword evidence="2" id="KW-0812">Transmembrane</keyword>
<evidence type="ECO:0000313" key="4">
    <source>
        <dbReference type="EMBL" id="VWQ18583.1"/>
    </source>
</evidence>
<dbReference type="Proteomes" id="UP000232491">
    <property type="component" value="Chromosome"/>
</dbReference>
<feature type="transmembrane region" description="Helical" evidence="2">
    <location>
        <begin position="215"/>
        <end position="240"/>
    </location>
</feature>
<dbReference type="AlphaFoldDB" id="A0A2K9BI86"/>
<proteinExistence type="predicted"/>
<dbReference type="Proteomes" id="UP000494173">
    <property type="component" value="Unassembled WGS sequence"/>
</dbReference>
<reference evidence="3 5" key="1">
    <citation type="submission" date="2017-05" db="EMBL/GenBank/DDBJ databases">
        <title>Comparative genomics and methylome analysis of the gut commensal Bifidobacterium breve.</title>
        <authorList>
            <person name="Bottacini F."/>
            <person name="Morrissey R."/>
            <person name="Roberts R.J."/>
            <person name="James K."/>
            <person name="van Breen J."/>
            <person name="Egan M."/>
            <person name="Lambert J."/>
            <person name="van Limpt K."/>
            <person name="Stanton C."/>
            <person name="Knol J."/>
            <person name="O' Connell Motherway M."/>
            <person name="van Sinderen D."/>
        </authorList>
    </citation>
    <scope>NUCLEOTIDE SEQUENCE [LARGE SCALE GENOMIC DNA]</scope>
    <source>
        <strain evidence="3 5">215W447a</strain>
    </source>
</reference>
<reference evidence="4 6" key="2">
    <citation type="submission" date="2019-10" db="EMBL/GenBank/DDBJ databases">
        <authorList>
            <consortium name="Melissa Lawson"/>
            <person name="O'neill I."/>
        </authorList>
    </citation>
    <scope>NUCLEOTIDE SEQUENCE [LARGE SCALE GENOMIC DNA]</scope>
    <source>
        <strain evidence="4">LH_24</strain>
    </source>
</reference>
<accession>A0A2K9BI86</accession>
<feature type="transmembrane region" description="Helical" evidence="2">
    <location>
        <begin position="24"/>
        <end position="43"/>
    </location>
</feature>
<feature type="region of interest" description="Disordered" evidence="1">
    <location>
        <begin position="140"/>
        <end position="163"/>
    </location>
</feature>
<evidence type="ECO:0000256" key="1">
    <source>
        <dbReference type="SAM" id="MobiDB-lite"/>
    </source>
</evidence>
<dbReference type="EMBL" id="CABWKB010000012">
    <property type="protein sequence ID" value="VWQ18583.1"/>
    <property type="molecule type" value="Genomic_DNA"/>
</dbReference>
<protein>
    <submittedName>
        <fullName evidence="4">Bacterial type II secretion system protein F doma in protein</fullName>
    </submittedName>
    <submittedName>
        <fullName evidence="3">Conserved hypothetical secreted protein with prokaryotic membrane lipoprotein lipid attachment site</fullName>
    </submittedName>
</protein>
<gene>
    <name evidence="3" type="ORF">BB215W447A_0151</name>
    <name evidence="4" type="ORF">BIFLH24_00922</name>
</gene>